<feature type="domain" description="Haemin-degrading HemS/ChuX" evidence="1">
    <location>
        <begin position="217"/>
        <end position="326"/>
    </location>
</feature>
<dbReference type="Gene3D" id="3.40.1570.10">
    <property type="entry name" value="HemS/ChuS/ChuX like domains"/>
    <property type="match status" value="2"/>
</dbReference>
<protein>
    <recommendedName>
        <fullName evidence="1">Haemin-degrading HemS/ChuX domain-containing protein</fullName>
    </recommendedName>
</protein>
<dbReference type="InterPro" id="IPR053733">
    <property type="entry name" value="Heme_Transport_Util_sf"/>
</dbReference>
<dbReference type="OrthoDB" id="316630at2"/>
<dbReference type="RefSeq" id="WP_086620388.1">
    <property type="nucleotide sequence ID" value="NZ_CP021323.1"/>
</dbReference>
<dbReference type="SUPFAM" id="SSF144064">
    <property type="entry name" value="Heme iron utilization protein-like"/>
    <property type="match status" value="1"/>
</dbReference>
<keyword evidence="3" id="KW-1185">Reference proteome</keyword>
<dbReference type="GO" id="GO:0006826">
    <property type="term" value="P:iron ion transport"/>
    <property type="evidence" value="ECO:0007669"/>
    <property type="project" value="InterPro"/>
</dbReference>
<dbReference type="AlphaFoldDB" id="A0A2Z2H3A3"/>
<dbReference type="Proteomes" id="UP000250025">
    <property type="component" value="Chromosome"/>
</dbReference>
<organism evidence="2 3">
    <name type="scientific">Kushneria konosiri</name>
    <dbReference type="NCBI Taxonomy" id="698828"/>
    <lineage>
        <taxon>Bacteria</taxon>
        <taxon>Pseudomonadati</taxon>
        <taxon>Pseudomonadota</taxon>
        <taxon>Gammaproteobacteria</taxon>
        <taxon>Oceanospirillales</taxon>
        <taxon>Halomonadaceae</taxon>
        <taxon>Kushneria</taxon>
    </lineage>
</organism>
<evidence type="ECO:0000313" key="3">
    <source>
        <dbReference type="Proteomes" id="UP000250025"/>
    </source>
</evidence>
<dbReference type="Pfam" id="PF05171">
    <property type="entry name" value="HemS"/>
    <property type="match status" value="1"/>
</dbReference>
<gene>
    <name evidence="2" type="ORF">B9G99_01230</name>
</gene>
<proteinExistence type="predicted"/>
<reference evidence="2 3" key="1">
    <citation type="journal article" date="2017" name="Int. J. Syst. Evol. Microbiol.">
        <title>Kushneria konosiri sp. nov., isolated from the Korean salt-fermented seafood Daemi-jeot.</title>
        <authorList>
            <person name="Yun J.H."/>
            <person name="Park S.K."/>
            <person name="Lee J.Y."/>
            <person name="Jung M.J."/>
            <person name="Bae J.W."/>
        </authorList>
    </citation>
    <scope>NUCLEOTIDE SEQUENCE [LARGE SCALE GENOMIC DNA]</scope>
    <source>
        <strain evidence="2 3">X49</strain>
    </source>
</reference>
<dbReference type="InterPro" id="IPR007845">
    <property type="entry name" value="HemS/ChuX_dom"/>
</dbReference>
<evidence type="ECO:0000259" key="1">
    <source>
        <dbReference type="Pfam" id="PF05171"/>
    </source>
</evidence>
<dbReference type="EMBL" id="CP021323">
    <property type="protein sequence ID" value="ARS51679.1"/>
    <property type="molecule type" value="Genomic_DNA"/>
</dbReference>
<sequence>MTLSRREGCPMRQANIVFEAFEEARLRAPHLECRALAALLDCSEGEIQASRLGRGVHSLTLTPCDLVMMLPQLGQVQMVTRTAHAALSSRLKDYRIDADQRHASIRDHQALAMQLLLPCWYWVCLSREAPTPGAAPVPCLQVFDRFGRVLHQLYGLTPEAAGWTLLEYFAGLKTPGFTRCIDIASTCTEGHRPALLKSWRAMRDTGDFSRLLSHHRLKRVEANRAVAGHFSTPLPRERFIMALAGACRRTQPTRASLIHAGGAHHHRTCFHHFHQGHHDILRLESDHLTLSLDSSALHEAWQVVRPGPEGLVTSLEAFDASGEMMLALDLAECG</sequence>
<evidence type="ECO:0000313" key="2">
    <source>
        <dbReference type="EMBL" id="ARS51679.1"/>
    </source>
</evidence>
<accession>A0A2Z2H3A3</accession>
<dbReference type="KEGG" id="kus:B9G99_01230"/>
<name>A0A2Z2H3A3_9GAMM</name>